<name>A0A7T7NZ71_STAPS</name>
<protein>
    <submittedName>
        <fullName evidence="2">Insulinase family protein</fullName>
    </submittedName>
</protein>
<dbReference type="InterPro" id="IPR011765">
    <property type="entry name" value="Pept_M16_N"/>
</dbReference>
<dbReference type="Proteomes" id="UP000595859">
    <property type="component" value="Chromosome"/>
</dbReference>
<evidence type="ECO:0000313" key="3">
    <source>
        <dbReference type="Proteomes" id="UP000595859"/>
    </source>
</evidence>
<dbReference type="SUPFAM" id="SSF63411">
    <property type="entry name" value="LuxS/MPP-like metallohydrolase"/>
    <property type="match status" value="1"/>
</dbReference>
<organism evidence="2 3">
    <name type="scientific">Staphylococcus pseudintermedius</name>
    <dbReference type="NCBI Taxonomy" id="283734"/>
    <lineage>
        <taxon>Bacteria</taxon>
        <taxon>Bacillati</taxon>
        <taxon>Bacillota</taxon>
        <taxon>Bacilli</taxon>
        <taxon>Bacillales</taxon>
        <taxon>Staphylococcaceae</taxon>
        <taxon>Staphylococcus</taxon>
        <taxon>Staphylococcus intermedius group</taxon>
    </lineage>
</organism>
<gene>
    <name evidence="2" type="ORF">JGZ15_11350</name>
</gene>
<dbReference type="GO" id="GO:0046872">
    <property type="term" value="F:metal ion binding"/>
    <property type="evidence" value="ECO:0007669"/>
    <property type="project" value="InterPro"/>
</dbReference>
<dbReference type="Gene3D" id="3.30.830.10">
    <property type="entry name" value="Metalloenzyme, LuxS/M16 peptidase-like"/>
    <property type="match status" value="1"/>
</dbReference>
<sequence length="318" mass="38114">MKVTKLFYADLDQNLYNLFQNEIKVTYFNKSDSYINQIKAVVNIGGYQYQTGVAHFIEHLKFWKENNNLYDLMNYFGTIMNANTTEYETNFLLYCSKENTVSTLTNFTSYLLNHSYTIEEFNKEKKIILNEVKGYHSILVDENEKLEYVKKIIGDENQINDISKRYLENLSSICYQKRNIHYYLIGDFSEYIHKSREISMEKIELVVNSDLIIHDYDNTELFLKTLYFHINKFVNYYFQNKSLVVNFNKLYYTKKIHDIQLDDFKSYIISYIVNVYEDSDLLIEFLENWKFTRGDFTKIGNLLEDQEKLSILLNEAFM</sequence>
<accession>A0A7T7NZ71</accession>
<reference evidence="2 3" key="1">
    <citation type="submission" date="2020-12" db="EMBL/GenBank/DDBJ databases">
        <title>Whole genome sequencing and de novo assembly of Staphylococcus pseudintermedius: a novel pangenome approach to unravel pathogenesis of canine pyoderma.</title>
        <authorList>
            <person name="Ferrer L."/>
            <person name="Perez D."/>
            <person name="Fonticoba R."/>
            <person name="Vines J."/>
            <person name="Fabregas N."/>
            <person name="Madronero S."/>
            <person name="Meroni G."/>
            <person name="Martino P."/>
            <person name="Martinez S."/>
            <person name="Cusco A."/>
            <person name="Migura L."/>
            <person name="Francino O."/>
        </authorList>
    </citation>
    <scope>NUCLEOTIDE SEQUENCE [LARGE SCALE GENOMIC DNA]</scope>
    <source>
        <strain evidence="2 3">HSP080</strain>
    </source>
</reference>
<dbReference type="RefSeq" id="WP_200360757.1">
    <property type="nucleotide sequence ID" value="NZ_CP066884.1"/>
</dbReference>
<dbReference type="Pfam" id="PF00675">
    <property type="entry name" value="Peptidase_M16"/>
    <property type="match status" value="1"/>
</dbReference>
<dbReference type="EMBL" id="CP066884">
    <property type="protein sequence ID" value="QQM97997.1"/>
    <property type="molecule type" value="Genomic_DNA"/>
</dbReference>
<feature type="domain" description="Peptidase M16 N-terminal" evidence="1">
    <location>
        <begin position="48"/>
        <end position="137"/>
    </location>
</feature>
<evidence type="ECO:0000259" key="1">
    <source>
        <dbReference type="Pfam" id="PF00675"/>
    </source>
</evidence>
<dbReference type="AlphaFoldDB" id="A0A7T7NZ71"/>
<proteinExistence type="predicted"/>
<dbReference type="InterPro" id="IPR011249">
    <property type="entry name" value="Metalloenz_LuxS/M16"/>
</dbReference>
<evidence type="ECO:0000313" key="2">
    <source>
        <dbReference type="EMBL" id="QQM97997.1"/>
    </source>
</evidence>